<dbReference type="RefSeq" id="WP_271432321.1">
    <property type="nucleotide sequence ID" value="NZ_JAQIOY010000003.1"/>
</dbReference>
<comment type="caution">
    <text evidence="4">The sequence shown here is derived from an EMBL/GenBank/DDBJ whole genome shotgun (WGS) entry which is preliminary data.</text>
</comment>
<reference evidence="4 5" key="1">
    <citation type="submission" date="2023-01" db="EMBL/GenBank/DDBJ databases">
        <title>Thalassococcus onchidii sp. nov., isolated from a marine invertebrate from the South China Sea.</title>
        <authorList>
            <person name="Xu S."/>
            <person name="Liu Z."/>
            <person name="Xu Y."/>
        </authorList>
    </citation>
    <scope>NUCLEOTIDE SEQUENCE [LARGE SCALE GENOMIC DNA]</scope>
    <source>
        <strain evidence="4 5">KCTC 32084</strain>
    </source>
</reference>
<evidence type="ECO:0000313" key="5">
    <source>
        <dbReference type="Proteomes" id="UP001210720"/>
    </source>
</evidence>
<evidence type="ECO:0000256" key="1">
    <source>
        <dbReference type="ARBA" id="ARBA00022676"/>
    </source>
</evidence>
<dbReference type="InterPro" id="IPR001296">
    <property type="entry name" value="Glyco_trans_1"/>
</dbReference>
<keyword evidence="5" id="KW-1185">Reference proteome</keyword>
<name>A0ABT4XSR3_9RHOB</name>
<accession>A0ABT4XSR3</accession>
<evidence type="ECO:0000256" key="2">
    <source>
        <dbReference type="ARBA" id="ARBA00022679"/>
    </source>
</evidence>
<dbReference type="Pfam" id="PF00534">
    <property type="entry name" value="Glycos_transf_1"/>
    <property type="match status" value="1"/>
</dbReference>
<keyword evidence="1 4" id="KW-0328">Glycosyltransferase</keyword>
<dbReference type="EMBL" id="JAQIOY010000003">
    <property type="protein sequence ID" value="MDA7424962.1"/>
    <property type="molecule type" value="Genomic_DNA"/>
</dbReference>
<feature type="domain" description="Glycosyl transferase family 1" evidence="3">
    <location>
        <begin position="582"/>
        <end position="722"/>
    </location>
</feature>
<keyword evidence="2 4" id="KW-0808">Transferase</keyword>
<gene>
    <name evidence="4" type="ORF">PFY00_09510</name>
</gene>
<organism evidence="4 5">
    <name type="scientific">Thalassococcus lentus</name>
    <dbReference type="NCBI Taxonomy" id="1210524"/>
    <lineage>
        <taxon>Bacteria</taxon>
        <taxon>Pseudomonadati</taxon>
        <taxon>Pseudomonadota</taxon>
        <taxon>Alphaproteobacteria</taxon>
        <taxon>Rhodobacterales</taxon>
        <taxon>Roseobacteraceae</taxon>
        <taxon>Thalassococcus</taxon>
    </lineage>
</organism>
<dbReference type="SUPFAM" id="SSF53756">
    <property type="entry name" value="UDP-Glycosyltransferase/glycogen phosphorylase"/>
    <property type="match status" value="1"/>
</dbReference>
<dbReference type="Proteomes" id="UP001210720">
    <property type="component" value="Unassembled WGS sequence"/>
</dbReference>
<evidence type="ECO:0000313" key="4">
    <source>
        <dbReference type="EMBL" id="MDA7424962.1"/>
    </source>
</evidence>
<dbReference type="GO" id="GO:0016757">
    <property type="term" value="F:glycosyltransferase activity"/>
    <property type="evidence" value="ECO:0007669"/>
    <property type="project" value="UniProtKB-KW"/>
</dbReference>
<protein>
    <submittedName>
        <fullName evidence="4">Glycosyltransferase</fullName>
        <ecNumber evidence="4">2.4.-.-</ecNumber>
    </submittedName>
</protein>
<dbReference type="PANTHER" id="PTHR12526:SF510">
    <property type="entry name" value="D-INOSITOL 3-PHOSPHATE GLYCOSYLTRANSFERASE"/>
    <property type="match status" value="1"/>
</dbReference>
<sequence>MNSDFGTLRTRIVRLCADGAFVEAFLALEDAEIESQTAVSLWEYLERQMSRVGETKLASTVRARLATAGVYTEKMAIADAEAALEHEDFHRASLILRSAFGALDLPKDAARAMARALNGLANPDALFHLTELAHAEPDMAIMEIDLLRAEDALISAQDKSAEYAALFPTDDRFLVRGARIAASLNQWDVALDQWKKLQERGSFPRSTTLGNQVRLLWRLERKDAAMETLSEFLLAGPALTELIPVTYTLGLGDLLDEALAKAVQRNPVTPVPDQDWDAIAQYLLDIGRLGHVAWLSQAGIPIGSTAQLALQAASRLLGNRALEIGSLPSAARLSSPDCLLPFALFQRHARPAPLPPKSQMSVMLVNASLVSGGAERQFVMMVKALLLQGLRPDQIDVALFSLSEDRGRSHFLRDLEELGVQIHDLENVPNSFLRMPSELEDRCALLPKPLRADVAALYKLLEHKRPDVLHGWQDRASLACGFLGTHLGIGQIVLSARNMQPSRRDRGLQQDDRALFSALCGLPNVKLVANSRAGARDYEDWLDRPVGDVGVMNNGLEIDRFTKIAQPAHNQVAKGRRVVNIVGVFRLAPNKRPELWLETVAKLQGRSQYDIRPRIAGVGPLSDIAQERAAALRLRDFHLEGGLVDPADIYRDADVVLLMSRVEGTPNVLLEAQALGIAVAGCDVGGVKEAMLDDTEAAGLLLSEDITPEDAAAAIEDWLPQALNGSRAERMSFIANRFSVEALGALAMEYYGQSDGEGAQ</sequence>
<proteinExistence type="predicted"/>
<dbReference type="PANTHER" id="PTHR12526">
    <property type="entry name" value="GLYCOSYLTRANSFERASE"/>
    <property type="match status" value="1"/>
</dbReference>
<dbReference type="Gene3D" id="3.40.50.2000">
    <property type="entry name" value="Glycogen Phosphorylase B"/>
    <property type="match status" value="2"/>
</dbReference>
<dbReference type="EC" id="2.4.-.-" evidence="4"/>
<evidence type="ECO:0000259" key="3">
    <source>
        <dbReference type="Pfam" id="PF00534"/>
    </source>
</evidence>